<keyword evidence="6" id="KW-1185">Reference proteome</keyword>
<keyword evidence="1" id="KW-0143">Chaperone</keyword>
<dbReference type="InParanoid" id="A0A1E7FVS5"/>
<dbReference type="Proteomes" id="UP000095751">
    <property type="component" value="Unassembled WGS sequence"/>
</dbReference>
<feature type="transmembrane region" description="Helical" evidence="3">
    <location>
        <begin position="189"/>
        <end position="206"/>
    </location>
</feature>
<evidence type="ECO:0000259" key="4">
    <source>
        <dbReference type="PROSITE" id="PS50076"/>
    </source>
</evidence>
<feature type="transmembrane region" description="Helical" evidence="3">
    <location>
        <begin position="226"/>
        <end position="243"/>
    </location>
</feature>
<feature type="transmembrane region" description="Helical" evidence="3">
    <location>
        <begin position="255"/>
        <end position="272"/>
    </location>
</feature>
<evidence type="ECO:0000256" key="3">
    <source>
        <dbReference type="SAM" id="Phobius"/>
    </source>
</evidence>
<organism evidence="5 6">
    <name type="scientific">Fragilariopsis cylindrus CCMP1102</name>
    <dbReference type="NCBI Taxonomy" id="635003"/>
    <lineage>
        <taxon>Eukaryota</taxon>
        <taxon>Sar</taxon>
        <taxon>Stramenopiles</taxon>
        <taxon>Ochrophyta</taxon>
        <taxon>Bacillariophyta</taxon>
        <taxon>Bacillariophyceae</taxon>
        <taxon>Bacillariophycidae</taxon>
        <taxon>Bacillariales</taxon>
        <taxon>Bacillariaceae</taxon>
        <taxon>Fragilariopsis</taxon>
    </lineage>
</organism>
<dbReference type="AlphaFoldDB" id="A0A1E7FVS5"/>
<dbReference type="InterPro" id="IPR036869">
    <property type="entry name" value="J_dom_sf"/>
</dbReference>
<evidence type="ECO:0000313" key="5">
    <source>
        <dbReference type="EMBL" id="OEU22268.1"/>
    </source>
</evidence>
<dbReference type="OrthoDB" id="38915at2759"/>
<dbReference type="Gene3D" id="1.10.287.110">
    <property type="entry name" value="DnaJ domain"/>
    <property type="match status" value="1"/>
</dbReference>
<dbReference type="KEGG" id="fcy:FRACYDRAFT_232424"/>
<dbReference type="GO" id="GO:0051787">
    <property type="term" value="F:misfolded protein binding"/>
    <property type="evidence" value="ECO:0007669"/>
    <property type="project" value="TreeGrafter"/>
</dbReference>
<keyword evidence="3" id="KW-0472">Membrane</keyword>
<dbReference type="GO" id="GO:0051087">
    <property type="term" value="F:protein-folding chaperone binding"/>
    <property type="evidence" value="ECO:0007669"/>
    <property type="project" value="TreeGrafter"/>
</dbReference>
<gene>
    <name evidence="5" type="ORF">FRACYDRAFT_232424</name>
</gene>
<dbReference type="CDD" id="cd06257">
    <property type="entry name" value="DnaJ"/>
    <property type="match status" value="1"/>
</dbReference>
<evidence type="ECO:0000256" key="2">
    <source>
        <dbReference type="SAM" id="MobiDB-lite"/>
    </source>
</evidence>
<dbReference type="Pfam" id="PF00226">
    <property type="entry name" value="DnaJ"/>
    <property type="match status" value="1"/>
</dbReference>
<feature type="region of interest" description="Disordered" evidence="2">
    <location>
        <begin position="105"/>
        <end position="126"/>
    </location>
</feature>
<dbReference type="EMBL" id="KV784353">
    <property type="protein sequence ID" value="OEU22268.1"/>
    <property type="molecule type" value="Genomic_DNA"/>
</dbReference>
<dbReference type="InterPro" id="IPR001623">
    <property type="entry name" value="DnaJ_domain"/>
</dbReference>
<keyword evidence="3" id="KW-1133">Transmembrane helix</keyword>
<dbReference type="InterPro" id="IPR051948">
    <property type="entry name" value="Hsp70_co-chaperone_J-domain"/>
</dbReference>
<name>A0A1E7FVS5_9STRA</name>
<protein>
    <submittedName>
        <fullName evidence="5">DnaJ-domain-containing protein</fullName>
    </submittedName>
</protein>
<dbReference type="SMART" id="SM00271">
    <property type="entry name" value="DnaJ"/>
    <property type="match status" value="1"/>
</dbReference>
<dbReference type="GO" id="GO:0036503">
    <property type="term" value="P:ERAD pathway"/>
    <property type="evidence" value="ECO:0007669"/>
    <property type="project" value="TreeGrafter"/>
</dbReference>
<dbReference type="PANTHER" id="PTHR44360">
    <property type="entry name" value="DNAJ HOMOLOG SUBFAMILY B MEMBER 9"/>
    <property type="match status" value="1"/>
</dbReference>
<dbReference type="PROSITE" id="PS50076">
    <property type="entry name" value="DNAJ_2"/>
    <property type="match status" value="1"/>
</dbReference>
<reference evidence="5 6" key="1">
    <citation type="submission" date="2016-09" db="EMBL/GenBank/DDBJ databases">
        <title>Extensive genetic diversity and differential bi-allelic expression allows diatom success in the polar Southern Ocean.</title>
        <authorList>
            <consortium name="DOE Joint Genome Institute"/>
            <person name="Mock T."/>
            <person name="Otillar R.P."/>
            <person name="Strauss J."/>
            <person name="Dupont C."/>
            <person name="Frickenhaus S."/>
            <person name="Maumus F."/>
            <person name="Mcmullan M."/>
            <person name="Sanges R."/>
            <person name="Schmutz J."/>
            <person name="Toseland A."/>
            <person name="Valas R."/>
            <person name="Veluchamy A."/>
            <person name="Ward B.J."/>
            <person name="Allen A."/>
            <person name="Barry K."/>
            <person name="Falciatore A."/>
            <person name="Ferrante M."/>
            <person name="Fortunato A.E."/>
            <person name="Gloeckner G."/>
            <person name="Gruber A."/>
            <person name="Hipkin R."/>
            <person name="Janech M."/>
            <person name="Kroth P."/>
            <person name="Leese F."/>
            <person name="Lindquist E."/>
            <person name="Lyon B.R."/>
            <person name="Martin J."/>
            <person name="Mayer C."/>
            <person name="Parker M."/>
            <person name="Quesneville H."/>
            <person name="Raymond J."/>
            <person name="Uhlig C."/>
            <person name="Valentin K.U."/>
            <person name="Worden A.Z."/>
            <person name="Armbrust E.V."/>
            <person name="Bowler C."/>
            <person name="Green B."/>
            <person name="Moulton V."/>
            <person name="Van Oosterhout C."/>
            <person name="Grigoriev I."/>
        </authorList>
    </citation>
    <scope>NUCLEOTIDE SEQUENCE [LARGE SCALE GENOMIC DNA]</scope>
    <source>
        <strain evidence="5 6">CCMP1102</strain>
    </source>
</reference>
<dbReference type="PANTHER" id="PTHR44360:SF1">
    <property type="entry name" value="DNAJ HOMOLOG SUBFAMILY B MEMBER 9"/>
    <property type="match status" value="1"/>
</dbReference>
<feature type="transmembrane region" description="Helical" evidence="3">
    <location>
        <begin position="278"/>
        <end position="303"/>
    </location>
</feature>
<proteinExistence type="predicted"/>
<dbReference type="GO" id="GO:0005783">
    <property type="term" value="C:endoplasmic reticulum"/>
    <property type="evidence" value="ECO:0007669"/>
    <property type="project" value="TreeGrafter"/>
</dbReference>
<evidence type="ECO:0000256" key="1">
    <source>
        <dbReference type="ARBA" id="ARBA00023186"/>
    </source>
</evidence>
<sequence length="339" mass="37835">MNDTDTNRPSKAMMLMLAPDGYYAYLNIPKCRSSTGKETDPLLQIDLDLVKKNYRKLSIKHHPDKPGGDADTFRVLKRAQTVLSNPKLRQQYDILGIDLDDDEVEQNGVGSAEDDNGEGGPEPQTTSQGIVQEIASLALTSVLQLVVRTALLGSISLIVVRYKLTLFPALAFLAFIAYKVRSASAYNTLEMLSPFLISIGIIIMYQSSSGSWNITTGDGKGQSNHWLLYWLGESILIFMFTYNSMVEKPSMSNPIYVGAILVFGIVAALWFRGKFWNYAIIIGLEIFAAIFIAVSFPVFEMILEAILNDKLKKVGEKIRAQHKCMERYYRSDNTDSGTK</sequence>
<keyword evidence="3" id="KW-0812">Transmembrane</keyword>
<accession>A0A1E7FVS5</accession>
<feature type="transmembrane region" description="Helical" evidence="3">
    <location>
        <begin position="151"/>
        <end position="177"/>
    </location>
</feature>
<feature type="domain" description="J" evidence="4">
    <location>
        <begin position="21"/>
        <end position="96"/>
    </location>
</feature>
<dbReference type="SUPFAM" id="SSF46565">
    <property type="entry name" value="Chaperone J-domain"/>
    <property type="match status" value="1"/>
</dbReference>
<evidence type="ECO:0000313" key="6">
    <source>
        <dbReference type="Proteomes" id="UP000095751"/>
    </source>
</evidence>